<keyword evidence="1" id="KW-0175">Coiled coil</keyword>
<proteinExistence type="predicted"/>
<reference evidence="3" key="2">
    <citation type="submission" date="2019-10" db="EMBL/GenBank/DDBJ databases">
        <title>Conservation and host-specific expression of non-tandemly repeated heterogenous ribosome RNA gene in arbuscular mycorrhizal fungi.</title>
        <authorList>
            <person name="Maeda T."/>
            <person name="Kobayashi Y."/>
            <person name="Nakagawa T."/>
            <person name="Ezawa T."/>
            <person name="Yamaguchi K."/>
            <person name="Bino T."/>
            <person name="Nishimoto Y."/>
            <person name="Shigenobu S."/>
            <person name="Kawaguchi M."/>
        </authorList>
    </citation>
    <scope>NUCLEOTIDE SEQUENCE</scope>
    <source>
        <strain evidence="3">HR1</strain>
    </source>
</reference>
<evidence type="ECO:0000313" key="4">
    <source>
        <dbReference type="Proteomes" id="UP000247702"/>
    </source>
</evidence>
<evidence type="ECO:0000313" key="3">
    <source>
        <dbReference type="EMBL" id="GES97070.1"/>
    </source>
</evidence>
<keyword evidence="4" id="KW-1185">Reference proteome</keyword>
<dbReference type="EMBL" id="BLAL01000255">
    <property type="protein sequence ID" value="GES97070.1"/>
    <property type="molecule type" value="Genomic_DNA"/>
</dbReference>
<dbReference type="Proteomes" id="UP000247702">
    <property type="component" value="Unassembled WGS sequence"/>
</dbReference>
<dbReference type="EMBL" id="BEXD01004196">
    <property type="protein sequence ID" value="GBC08156.1"/>
    <property type="molecule type" value="Genomic_DNA"/>
</dbReference>
<dbReference type="Proteomes" id="UP000615446">
    <property type="component" value="Unassembled WGS sequence"/>
</dbReference>
<gene>
    <name evidence="3" type="ORF">RCL2_002365700</name>
    <name evidence="2" type="ORF">RclHR1_07930013</name>
</gene>
<name>A0A2Z6RZ09_9GLOM</name>
<comment type="caution">
    <text evidence="2">The sequence shown here is derived from an EMBL/GenBank/DDBJ whole genome shotgun (WGS) entry which is preliminary data.</text>
</comment>
<dbReference type="OrthoDB" id="2439870at2759"/>
<feature type="coiled-coil region" evidence="1">
    <location>
        <begin position="299"/>
        <end position="326"/>
    </location>
</feature>
<evidence type="ECO:0000313" key="2">
    <source>
        <dbReference type="EMBL" id="GBC08156.1"/>
    </source>
</evidence>
<protein>
    <submittedName>
        <fullName evidence="2">Uncharacterized protein</fullName>
    </submittedName>
</protein>
<reference evidence="2 4" key="1">
    <citation type="submission" date="2017-11" db="EMBL/GenBank/DDBJ databases">
        <title>The genome of Rhizophagus clarus HR1 reveals common genetic basis of auxotrophy among arbuscular mycorrhizal fungi.</title>
        <authorList>
            <person name="Kobayashi Y."/>
        </authorList>
    </citation>
    <scope>NUCLEOTIDE SEQUENCE [LARGE SCALE GENOMIC DNA]</scope>
    <source>
        <strain evidence="2 4">HR1</strain>
    </source>
</reference>
<organism evidence="2 4">
    <name type="scientific">Rhizophagus clarus</name>
    <dbReference type="NCBI Taxonomy" id="94130"/>
    <lineage>
        <taxon>Eukaryota</taxon>
        <taxon>Fungi</taxon>
        <taxon>Fungi incertae sedis</taxon>
        <taxon>Mucoromycota</taxon>
        <taxon>Glomeromycotina</taxon>
        <taxon>Glomeromycetes</taxon>
        <taxon>Glomerales</taxon>
        <taxon>Glomeraceae</taxon>
        <taxon>Rhizophagus</taxon>
    </lineage>
</organism>
<sequence length="479" mass="56093">MSEVSTTPASLRQREPPEHHHYRFYDRLGSIHNYDWKIFMWLASLKEIENLVYLFIIVWNAISLKHKYSARLSNEFANETDQMIRLIGELASLRALSNERKVTIRKTLIDYKECRLNGKNSVRNNLSNEAWIELESFGLPYNSHIFEEQLNRCSPPQKEYLRKMTLSRMESFLSIARQIETNNSVEQITEVESIGNNEILGLSQNNVRLIDAEWRDDDKNNSIQLVKDIENLNRTLNKITGVKRNVKKIKEEAVIELFSSYKCTTNFNNKQMKLVLDAVLQRHLIKNIFESADYYFTGVQENEDNLDNLEAAILSKTDELIKLTTRLEDSNLKTDGNAQTLPIILRQQNYATLAHRVFSKNHPFINQLVKDLTNEMNKYRILDSEEKNKKFEDDIITIIIQFLRIFYFRLKTQEPTPAFKFYESGDEIDPFFMDGMWEGHCEDYVVEICSFPAIIVESDERAYTKAQVIARPKDGSHED</sequence>
<evidence type="ECO:0000256" key="1">
    <source>
        <dbReference type="SAM" id="Coils"/>
    </source>
</evidence>
<dbReference type="AlphaFoldDB" id="A0A2Z6RZ09"/>
<accession>A0A2Z6RZ09</accession>